<organism evidence="7 8">
    <name type="scientific">Paenibacillus vulneris</name>
    <dbReference type="NCBI Taxonomy" id="1133364"/>
    <lineage>
        <taxon>Bacteria</taxon>
        <taxon>Bacillati</taxon>
        <taxon>Bacillota</taxon>
        <taxon>Bacilli</taxon>
        <taxon>Bacillales</taxon>
        <taxon>Paenibacillaceae</taxon>
        <taxon>Paenibacillus</taxon>
    </lineage>
</organism>
<name>A0ABW3UTA4_9BACL</name>
<dbReference type="Pfam" id="PF01547">
    <property type="entry name" value="SBP_bac_1"/>
    <property type="match status" value="1"/>
</dbReference>
<dbReference type="SUPFAM" id="SSF53850">
    <property type="entry name" value="Periplasmic binding protein-like II"/>
    <property type="match status" value="1"/>
</dbReference>
<dbReference type="RefSeq" id="WP_345590762.1">
    <property type="nucleotide sequence ID" value="NZ_BAABJG010000024.1"/>
</dbReference>
<gene>
    <name evidence="7" type="ORF">ACFQ4B_25900</name>
</gene>
<feature type="signal peptide" evidence="6">
    <location>
        <begin position="1"/>
        <end position="19"/>
    </location>
</feature>
<keyword evidence="3" id="KW-0813">Transport</keyword>
<feature type="chain" id="PRO_5045182550" evidence="6">
    <location>
        <begin position="20"/>
        <end position="440"/>
    </location>
</feature>
<evidence type="ECO:0000256" key="4">
    <source>
        <dbReference type="ARBA" id="ARBA00022729"/>
    </source>
</evidence>
<proteinExistence type="inferred from homology"/>
<dbReference type="PANTHER" id="PTHR43649:SF31">
    <property type="entry name" value="SN-GLYCEROL-3-PHOSPHATE-BINDING PERIPLASMIC PROTEIN UGPB"/>
    <property type="match status" value="1"/>
</dbReference>
<dbReference type="EMBL" id="JBHTLU010000035">
    <property type="protein sequence ID" value="MFD1223559.1"/>
    <property type="molecule type" value="Genomic_DNA"/>
</dbReference>
<comment type="similarity">
    <text evidence="2">Belongs to the bacterial solute-binding protein 1 family.</text>
</comment>
<evidence type="ECO:0000256" key="1">
    <source>
        <dbReference type="ARBA" id="ARBA00004196"/>
    </source>
</evidence>
<evidence type="ECO:0000313" key="8">
    <source>
        <dbReference type="Proteomes" id="UP001597180"/>
    </source>
</evidence>
<evidence type="ECO:0000256" key="2">
    <source>
        <dbReference type="ARBA" id="ARBA00008520"/>
    </source>
</evidence>
<evidence type="ECO:0000256" key="6">
    <source>
        <dbReference type="SAM" id="SignalP"/>
    </source>
</evidence>
<dbReference type="InterPro" id="IPR050490">
    <property type="entry name" value="Bact_solute-bd_prot1"/>
</dbReference>
<protein>
    <submittedName>
        <fullName evidence="7">ABC transporter substrate-binding protein</fullName>
    </submittedName>
</protein>
<dbReference type="InterPro" id="IPR006061">
    <property type="entry name" value="SBP_1_CS"/>
</dbReference>
<accession>A0ABW3UTA4</accession>
<comment type="subcellular location">
    <subcellularLocation>
        <location evidence="1">Cell envelope</location>
    </subcellularLocation>
</comment>
<evidence type="ECO:0000256" key="3">
    <source>
        <dbReference type="ARBA" id="ARBA00022448"/>
    </source>
</evidence>
<dbReference type="Gene3D" id="3.40.190.10">
    <property type="entry name" value="Periplasmic binding protein-like II"/>
    <property type="match status" value="1"/>
</dbReference>
<comment type="caution">
    <text evidence="7">The sequence shown here is derived from an EMBL/GenBank/DDBJ whole genome shotgun (WGS) entry which is preliminary data.</text>
</comment>
<dbReference type="PROSITE" id="PS01037">
    <property type="entry name" value="SBP_BACTERIAL_1"/>
    <property type="match status" value="1"/>
</dbReference>
<keyword evidence="5" id="KW-0574">Periplasm</keyword>
<sequence length="440" mass="49083">MRIKSKRLSGLILCAIAMSLPGCEPSGTDGEAKTVKGEDLVKKVSETPTELVFYVCVNGWTEEQFMSTYGNQIKKKFPNYTLKFIPQKDAQTLPSVITSGQTIDILITSIGLTSNFLLAYEMQDDISGLIKKYNYDLSRLEPSTVDIQRQLAGGGIYGLPVSTTSAALFYNKALFDKFGVPYPRDGMTWDEIYALAKTMTRTDNGQQIKGMTMSVQHLMQLNQLSAPHIDSKTSKAAFTVDSFRQAFGNLTRFYSIPGNGLLNNQYNLVSQQEPFYKDQNVAMFAALSTTARVFKDALDWDIVQLPVYKEKPNIGPQSYPTYFYLSKGSKNKDAAFQVMSYVTSDEFQDFIVRDGYSSILKNQASIMNHFASNDPVLAHKHVKSLLPEKFADPTEKTKYQAIADKEMLAALVDIASGKDENTALREAEERANKAIEATKK</sequence>
<evidence type="ECO:0000313" key="7">
    <source>
        <dbReference type="EMBL" id="MFD1223559.1"/>
    </source>
</evidence>
<reference evidence="8" key="1">
    <citation type="journal article" date="2019" name="Int. J. Syst. Evol. Microbiol.">
        <title>The Global Catalogue of Microorganisms (GCM) 10K type strain sequencing project: providing services to taxonomists for standard genome sequencing and annotation.</title>
        <authorList>
            <consortium name="The Broad Institute Genomics Platform"/>
            <consortium name="The Broad Institute Genome Sequencing Center for Infectious Disease"/>
            <person name="Wu L."/>
            <person name="Ma J."/>
        </authorList>
    </citation>
    <scope>NUCLEOTIDE SEQUENCE [LARGE SCALE GENOMIC DNA]</scope>
    <source>
        <strain evidence="8">CCUG 53270</strain>
    </source>
</reference>
<keyword evidence="4 6" id="KW-0732">Signal</keyword>
<dbReference type="InterPro" id="IPR006059">
    <property type="entry name" value="SBP"/>
</dbReference>
<dbReference type="Proteomes" id="UP001597180">
    <property type="component" value="Unassembled WGS sequence"/>
</dbReference>
<keyword evidence="8" id="KW-1185">Reference proteome</keyword>
<evidence type="ECO:0000256" key="5">
    <source>
        <dbReference type="ARBA" id="ARBA00022764"/>
    </source>
</evidence>
<dbReference type="PANTHER" id="PTHR43649">
    <property type="entry name" value="ARABINOSE-BINDING PROTEIN-RELATED"/>
    <property type="match status" value="1"/>
</dbReference>